<protein>
    <submittedName>
        <fullName evidence="1">Uncharacterized protein</fullName>
    </submittedName>
</protein>
<proteinExistence type="predicted"/>
<name>A0A6C0L4B9_KLEOX</name>
<reference evidence="1" key="1">
    <citation type="journal article" date="2020" name="Antimicrob. Agents Chemother.">
        <title>A multi-species bunch of VIM-1 carbapenemase producing Enterobacterales linked by a novel, highly conjugative and broad-host range IncA plasmid, menaces the re-emergence of VIM-1.</title>
        <authorList>
            <person name="Arcari G."/>
            <person name="Di Lella F.M."/>
            <person name="Bibbolino G."/>
            <person name="Mengoni F."/>
            <person name="Beccaccioli M."/>
            <person name="Antonelli G."/>
            <person name="Faino L."/>
            <person name="Carattoli A."/>
        </authorList>
    </citation>
    <scope>NUCLEOTIDE SEQUENCE</scope>
    <source>
        <plasmid evidence="1">pFDL-VIM</plasmid>
    </source>
</reference>
<accession>A0A6C0L4B9</accession>
<keyword evidence="1" id="KW-0614">Plasmid</keyword>
<evidence type="ECO:0000313" key="1">
    <source>
        <dbReference type="EMBL" id="QHU23972.1"/>
    </source>
</evidence>
<dbReference type="AlphaFoldDB" id="A0A6C0L4B9"/>
<dbReference type="EMBL" id="MN783744">
    <property type="protein sequence ID" value="QHU23972.1"/>
    <property type="molecule type" value="Genomic_DNA"/>
</dbReference>
<sequence>MNDKTESDSVELDYDKLVSNTHLEAAGWGMDAFNHSNPFESHVIYVRDYRNDHIRLFTIKQADFDTIKQPPHLTSDMLASVIAEFISKAAKGTLNTKESNTLAPALVGYAKSTETYRSWRRMSEVGERLHMVINIYAGSGLLRPFIARAQETVLTTQEVLVFSSQVKDLDVSNHPEWFRGRR</sequence>
<organism evidence="1">
    <name type="scientific">Klebsiella oxytoca</name>
    <dbReference type="NCBI Taxonomy" id="571"/>
    <lineage>
        <taxon>Bacteria</taxon>
        <taxon>Pseudomonadati</taxon>
        <taxon>Pseudomonadota</taxon>
        <taxon>Gammaproteobacteria</taxon>
        <taxon>Enterobacterales</taxon>
        <taxon>Enterobacteriaceae</taxon>
        <taxon>Klebsiella/Raoultella group</taxon>
        <taxon>Klebsiella</taxon>
    </lineage>
</organism>
<geneLocation type="plasmid" evidence="1">
    <name>pFDL-VIM</name>
</geneLocation>